<reference evidence="6 7" key="1">
    <citation type="submission" date="2016-10" db="EMBL/GenBank/DDBJ databases">
        <authorList>
            <person name="de Groot N.N."/>
        </authorList>
    </citation>
    <scope>NUCLEOTIDE SEQUENCE [LARGE SCALE GENOMIC DNA]</scope>
    <source>
        <strain evidence="6 7">DSM 44149</strain>
    </source>
</reference>
<evidence type="ECO:0000256" key="3">
    <source>
        <dbReference type="ARBA" id="ARBA00023163"/>
    </source>
</evidence>
<evidence type="ECO:0000313" key="6">
    <source>
        <dbReference type="EMBL" id="SDM30507.1"/>
    </source>
</evidence>
<sequence>MSGLRDLKKERTRQAISDAAVELFLTRGFDRVSVADVAAAAEVSKPTLFRYFSSKEDLALHRAADHFGESARVVRGREPGESPLAALHRHFRRGLDERDPVTGLCDDPDVLAYHRLVYDTPSIAARLAEVSAEDTAALADALREAAADDLLPRLVANQFATVRQILARQNWAELAAGRTASDVHPEAVAAADAAFALLAGGAAAHGY</sequence>
<evidence type="ECO:0000256" key="4">
    <source>
        <dbReference type="PROSITE-ProRule" id="PRU00335"/>
    </source>
</evidence>
<feature type="domain" description="HTH tetR-type" evidence="5">
    <location>
        <begin position="10"/>
        <end position="70"/>
    </location>
</feature>
<dbReference type="Pfam" id="PF00440">
    <property type="entry name" value="TetR_N"/>
    <property type="match status" value="1"/>
</dbReference>
<dbReference type="GO" id="GO:0000976">
    <property type="term" value="F:transcription cis-regulatory region binding"/>
    <property type="evidence" value="ECO:0007669"/>
    <property type="project" value="TreeGrafter"/>
</dbReference>
<dbReference type="PANTHER" id="PTHR30055:SF234">
    <property type="entry name" value="HTH-TYPE TRANSCRIPTIONAL REGULATOR BETI"/>
    <property type="match status" value="1"/>
</dbReference>
<keyword evidence="2 4" id="KW-0238">DNA-binding</keyword>
<feature type="DNA-binding region" description="H-T-H motif" evidence="4">
    <location>
        <begin position="33"/>
        <end position="52"/>
    </location>
</feature>
<evidence type="ECO:0000256" key="1">
    <source>
        <dbReference type="ARBA" id="ARBA00023015"/>
    </source>
</evidence>
<keyword evidence="7" id="KW-1185">Reference proteome</keyword>
<evidence type="ECO:0000256" key="2">
    <source>
        <dbReference type="ARBA" id="ARBA00023125"/>
    </source>
</evidence>
<dbReference type="SUPFAM" id="SSF46689">
    <property type="entry name" value="Homeodomain-like"/>
    <property type="match status" value="1"/>
</dbReference>
<accession>A0A1G9S5B3</accession>
<dbReference type="PROSITE" id="PS01081">
    <property type="entry name" value="HTH_TETR_1"/>
    <property type="match status" value="1"/>
</dbReference>
<proteinExistence type="predicted"/>
<dbReference type="STRING" id="211114.SAMN04489726_0891"/>
<dbReference type="Gene3D" id="1.10.357.10">
    <property type="entry name" value="Tetracycline Repressor, domain 2"/>
    <property type="match status" value="1"/>
</dbReference>
<dbReference type="GO" id="GO:0045892">
    <property type="term" value="P:negative regulation of DNA-templated transcription"/>
    <property type="evidence" value="ECO:0007669"/>
    <property type="project" value="UniProtKB-ARBA"/>
</dbReference>
<dbReference type="InterPro" id="IPR009057">
    <property type="entry name" value="Homeodomain-like_sf"/>
</dbReference>
<name>A0A1G9S5B3_ALLAB</name>
<dbReference type="InterPro" id="IPR001647">
    <property type="entry name" value="HTH_TetR"/>
</dbReference>
<dbReference type="Proteomes" id="UP000183376">
    <property type="component" value="Chromosome I"/>
</dbReference>
<dbReference type="eggNOG" id="COG1309">
    <property type="taxonomic scope" value="Bacteria"/>
</dbReference>
<dbReference type="InterPro" id="IPR050109">
    <property type="entry name" value="HTH-type_TetR-like_transc_reg"/>
</dbReference>
<dbReference type="RefSeq" id="WP_030430750.1">
    <property type="nucleotide sequence ID" value="NZ_JOEF01000015.1"/>
</dbReference>
<protein>
    <submittedName>
        <fullName evidence="6">DNA-binding transcriptional regulator, AcrR family</fullName>
    </submittedName>
</protein>
<dbReference type="PRINTS" id="PR00455">
    <property type="entry name" value="HTHTETR"/>
</dbReference>
<dbReference type="PROSITE" id="PS50977">
    <property type="entry name" value="HTH_TETR_2"/>
    <property type="match status" value="1"/>
</dbReference>
<dbReference type="InterPro" id="IPR023772">
    <property type="entry name" value="DNA-bd_HTH_TetR-type_CS"/>
</dbReference>
<keyword evidence="1" id="KW-0805">Transcription regulation</keyword>
<evidence type="ECO:0000259" key="5">
    <source>
        <dbReference type="PROSITE" id="PS50977"/>
    </source>
</evidence>
<gene>
    <name evidence="6" type="ORF">SAMN04489726_0891</name>
</gene>
<dbReference type="AlphaFoldDB" id="A0A1G9S5B3"/>
<organism evidence="6 7">
    <name type="scientific">Allokutzneria albata</name>
    <name type="common">Kibdelosporangium albatum</name>
    <dbReference type="NCBI Taxonomy" id="211114"/>
    <lineage>
        <taxon>Bacteria</taxon>
        <taxon>Bacillati</taxon>
        <taxon>Actinomycetota</taxon>
        <taxon>Actinomycetes</taxon>
        <taxon>Pseudonocardiales</taxon>
        <taxon>Pseudonocardiaceae</taxon>
        <taxon>Allokutzneria</taxon>
    </lineage>
</organism>
<dbReference type="FunFam" id="1.10.10.60:FF:000141">
    <property type="entry name" value="TetR family transcriptional regulator"/>
    <property type="match status" value="1"/>
</dbReference>
<dbReference type="PANTHER" id="PTHR30055">
    <property type="entry name" value="HTH-TYPE TRANSCRIPTIONAL REGULATOR RUTR"/>
    <property type="match status" value="1"/>
</dbReference>
<evidence type="ECO:0000313" key="7">
    <source>
        <dbReference type="Proteomes" id="UP000183376"/>
    </source>
</evidence>
<keyword evidence="3" id="KW-0804">Transcription</keyword>
<dbReference type="OrthoDB" id="3211155at2"/>
<dbReference type="EMBL" id="LT629701">
    <property type="protein sequence ID" value="SDM30507.1"/>
    <property type="molecule type" value="Genomic_DNA"/>
</dbReference>
<dbReference type="GO" id="GO:0003700">
    <property type="term" value="F:DNA-binding transcription factor activity"/>
    <property type="evidence" value="ECO:0007669"/>
    <property type="project" value="TreeGrafter"/>
</dbReference>